<dbReference type="GO" id="GO:0003677">
    <property type="term" value="F:DNA binding"/>
    <property type="evidence" value="ECO:0007669"/>
    <property type="project" value="UniProtKB-KW"/>
</dbReference>
<protein>
    <submittedName>
        <fullName evidence="1">Replication protein A 70 kDa DNA-binding subunit B</fullName>
    </submittedName>
</protein>
<evidence type="ECO:0000313" key="1">
    <source>
        <dbReference type="EMBL" id="GEU54128.1"/>
    </source>
</evidence>
<proteinExistence type="predicted"/>
<sequence length="349" mass="39704">MDTIGAYDSFIGALLTKIVDDQSMLQLIYFNCKSSRLQEFHGMVPAFPVKEMDIGAYDSFIGALLTKIVDDQSMLQDEAKLKDILRYLCACCHEPNFEGSGSAWKAYMNARVAGLFFGKLPLLPHKYKISFYKGTVVTRIDPFDENLNDFILEPFNRLFDGTRYYHKHEAVDVIGSVVEIGDVDPVKSATGQKIQRTVVIKDSEKVKSWDGTPSIHNALFGTKMFINRDFPEIEPFRQRFKELPEYDENQFKISVFTPQKPFVTSASFIDNIRRYNSMFAFNSMGDKQNTSVNVGRVHTATDYMAYINARVAGLFLLVLLEYPNGKGVLRVTSRDSIWHYTGRELGPLP</sequence>
<name>A0A6L2KXA9_TANCI</name>
<keyword evidence="1" id="KW-0238">DNA-binding</keyword>
<dbReference type="AlphaFoldDB" id="A0A6L2KXA9"/>
<comment type="caution">
    <text evidence="1">The sequence shown here is derived from an EMBL/GenBank/DDBJ whole genome shotgun (WGS) entry which is preliminary data.</text>
</comment>
<accession>A0A6L2KXA9</accession>
<reference evidence="1" key="1">
    <citation type="journal article" date="2019" name="Sci. Rep.">
        <title>Draft genome of Tanacetum cinerariifolium, the natural source of mosquito coil.</title>
        <authorList>
            <person name="Yamashiro T."/>
            <person name="Shiraishi A."/>
            <person name="Satake H."/>
            <person name="Nakayama K."/>
        </authorList>
    </citation>
    <scope>NUCLEOTIDE SEQUENCE</scope>
</reference>
<organism evidence="1">
    <name type="scientific">Tanacetum cinerariifolium</name>
    <name type="common">Dalmatian daisy</name>
    <name type="synonym">Chrysanthemum cinerariifolium</name>
    <dbReference type="NCBI Taxonomy" id="118510"/>
    <lineage>
        <taxon>Eukaryota</taxon>
        <taxon>Viridiplantae</taxon>
        <taxon>Streptophyta</taxon>
        <taxon>Embryophyta</taxon>
        <taxon>Tracheophyta</taxon>
        <taxon>Spermatophyta</taxon>
        <taxon>Magnoliopsida</taxon>
        <taxon>eudicotyledons</taxon>
        <taxon>Gunneridae</taxon>
        <taxon>Pentapetalae</taxon>
        <taxon>asterids</taxon>
        <taxon>campanulids</taxon>
        <taxon>Asterales</taxon>
        <taxon>Asteraceae</taxon>
        <taxon>Asteroideae</taxon>
        <taxon>Anthemideae</taxon>
        <taxon>Anthemidinae</taxon>
        <taxon>Tanacetum</taxon>
    </lineage>
</organism>
<gene>
    <name evidence="1" type="ORF">Tci_026106</name>
</gene>
<dbReference type="EMBL" id="BKCJ010003283">
    <property type="protein sequence ID" value="GEU54128.1"/>
    <property type="molecule type" value="Genomic_DNA"/>
</dbReference>